<evidence type="ECO:0000313" key="5">
    <source>
        <dbReference type="Proteomes" id="UP000008311"/>
    </source>
</evidence>
<feature type="region of interest" description="Disordered" evidence="2">
    <location>
        <begin position="142"/>
        <end position="162"/>
    </location>
</feature>
<name>B9RM59_RICCO</name>
<dbReference type="OrthoDB" id="10252032at2759"/>
<evidence type="ECO:0000256" key="1">
    <source>
        <dbReference type="ARBA" id="ARBA00007473"/>
    </source>
</evidence>
<feature type="domain" description="Kri1-like C-terminal" evidence="3">
    <location>
        <begin position="475"/>
        <end position="559"/>
    </location>
</feature>
<reference evidence="5" key="1">
    <citation type="journal article" date="2010" name="Nat. Biotechnol.">
        <title>Draft genome sequence of the oilseed species Ricinus communis.</title>
        <authorList>
            <person name="Chan A.P."/>
            <person name="Crabtree J."/>
            <person name="Zhao Q."/>
            <person name="Lorenzi H."/>
            <person name="Orvis J."/>
            <person name="Puiu D."/>
            <person name="Melake-Berhan A."/>
            <person name="Jones K.M."/>
            <person name="Redman J."/>
            <person name="Chen G."/>
            <person name="Cahoon E.B."/>
            <person name="Gedil M."/>
            <person name="Stanke M."/>
            <person name="Haas B.J."/>
            <person name="Wortman J.R."/>
            <person name="Fraser-Liggett C.M."/>
            <person name="Ravel J."/>
            <person name="Rabinowicz P.D."/>
        </authorList>
    </citation>
    <scope>NUCLEOTIDE SEQUENCE [LARGE SCALE GENOMIC DNA]</scope>
    <source>
        <strain evidence="5">cv. Hale</strain>
    </source>
</reference>
<dbReference type="GO" id="GO:0005730">
    <property type="term" value="C:nucleolus"/>
    <property type="evidence" value="ECO:0000318"/>
    <property type="project" value="GO_Central"/>
</dbReference>
<comment type="similarity">
    <text evidence="1">Belongs to the KRI1 family.</text>
</comment>
<accession>B9RM59</accession>
<evidence type="ECO:0000256" key="2">
    <source>
        <dbReference type="SAM" id="MobiDB-lite"/>
    </source>
</evidence>
<feature type="compositionally biased region" description="Acidic residues" evidence="2">
    <location>
        <begin position="444"/>
        <end position="454"/>
    </location>
</feature>
<feature type="compositionally biased region" description="Basic and acidic residues" evidence="2">
    <location>
        <begin position="293"/>
        <end position="302"/>
    </location>
</feature>
<feature type="compositionally biased region" description="Acidic residues" evidence="2">
    <location>
        <begin position="51"/>
        <end position="67"/>
    </location>
</feature>
<dbReference type="EMBL" id="EQ973789">
    <property type="protein sequence ID" value="EEF47382.1"/>
    <property type="molecule type" value="Genomic_DNA"/>
</dbReference>
<dbReference type="AlphaFoldDB" id="B9RM59"/>
<feature type="region of interest" description="Disordered" evidence="2">
    <location>
        <begin position="557"/>
        <end position="616"/>
    </location>
</feature>
<dbReference type="GO" id="GO:0030686">
    <property type="term" value="C:90S preribosome"/>
    <property type="evidence" value="ECO:0000318"/>
    <property type="project" value="GO_Central"/>
</dbReference>
<feature type="compositionally biased region" description="Acidic residues" evidence="2">
    <location>
        <begin position="385"/>
        <end position="399"/>
    </location>
</feature>
<dbReference type="eggNOG" id="KOG2409">
    <property type="taxonomic scope" value="Eukaryota"/>
</dbReference>
<evidence type="ECO:0000259" key="3">
    <source>
        <dbReference type="Pfam" id="PF12936"/>
    </source>
</evidence>
<proteinExistence type="inferred from homology"/>
<feature type="region of interest" description="Disordered" evidence="2">
    <location>
        <begin position="293"/>
        <end position="312"/>
    </location>
</feature>
<dbReference type="InterPro" id="IPR024626">
    <property type="entry name" value="Kri1-like_C"/>
</dbReference>
<gene>
    <name evidence="4" type="ORF">RCOM_1077790</name>
</gene>
<dbReference type="Pfam" id="PF05178">
    <property type="entry name" value="Kri1"/>
    <property type="match status" value="1"/>
</dbReference>
<dbReference type="Proteomes" id="UP000008311">
    <property type="component" value="Unassembled WGS sequence"/>
</dbReference>
<dbReference type="KEGG" id="rcu:8274270"/>
<dbReference type="PANTHER" id="PTHR14490:SF5">
    <property type="entry name" value="PROTEIN KRI1 HOMOLOG"/>
    <property type="match status" value="1"/>
</dbReference>
<dbReference type="InterPro" id="IPR018034">
    <property type="entry name" value="Kri1"/>
</dbReference>
<dbReference type="Pfam" id="PF12936">
    <property type="entry name" value="Kri1_C"/>
    <property type="match status" value="1"/>
</dbReference>
<evidence type="ECO:0000313" key="4">
    <source>
        <dbReference type="EMBL" id="EEF47382.1"/>
    </source>
</evidence>
<dbReference type="STRING" id="3988.B9RM59"/>
<keyword evidence="5" id="KW-1185">Reference proteome</keyword>
<feature type="region of interest" description="Disordered" evidence="2">
    <location>
        <begin position="439"/>
        <end position="469"/>
    </location>
</feature>
<feature type="compositionally biased region" description="Basic and acidic residues" evidence="2">
    <location>
        <begin position="38"/>
        <end position="50"/>
    </location>
</feature>
<dbReference type="PANTHER" id="PTHR14490">
    <property type="entry name" value="ZINC FINGER, ZZ TYPE"/>
    <property type="match status" value="1"/>
</dbReference>
<dbReference type="GO" id="GO:0000447">
    <property type="term" value="P:endonucleolytic cleavage in ITS1 to separate SSU-rRNA from 5.8S rRNA and LSU-rRNA from tricistronic rRNA transcript (SSU-rRNA, 5.8S rRNA, LSU-rRNA)"/>
    <property type="evidence" value="ECO:0000318"/>
    <property type="project" value="GO_Central"/>
</dbReference>
<feature type="region of interest" description="Disordered" evidence="2">
    <location>
        <begin position="99"/>
        <end position="129"/>
    </location>
</feature>
<organism evidence="4 5">
    <name type="scientific">Ricinus communis</name>
    <name type="common">Castor bean</name>
    <dbReference type="NCBI Taxonomy" id="3988"/>
    <lineage>
        <taxon>Eukaryota</taxon>
        <taxon>Viridiplantae</taxon>
        <taxon>Streptophyta</taxon>
        <taxon>Embryophyta</taxon>
        <taxon>Tracheophyta</taxon>
        <taxon>Spermatophyta</taxon>
        <taxon>Magnoliopsida</taxon>
        <taxon>eudicotyledons</taxon>
        <taxon>Gunneridae</taxon>
        <taxon>Pentapetalae</taxon>
        <taxon>rosids</taxon>
        <taxon>fabids</taxon>
        <taxon>Malpighiales</taxon>
        <taxon>Euphorbiaceae</taxon>
        <taxon>Acalyphoideae</taxon>
        <taxon>Acalypheae</taxon>
        <taxon>Ricinus</taxon>
    </lineage>
</organism>
<protein>
    <submittedName>
        <fullName evidence="4">Trichohyalin, putative</fullName>
    </submittedName>
</protein>
<dbReference type="InParanoid" id="B9RM59"/>
<feature type="region of interest" description="Disordered" evidence="2">
    <location>
        <begin position="38"/>
        <end position="71"/>
    </location>
</feature>
<feature type="compositionally biased region" description="Basic and acidic residues" evidence="2">
    <location>
        <begin position="114"/>
        <end position="124"/>
    </location>
</feature>
<feature type="region of interest" description="Disordered" evidence="2">
    <location>
        <begin position="385"/>
        <end position="404"/>
    </location>
</feature>
<feature type="compositionally biased region" description="Basic and acidic residues" evidence="2">
    <location>
        <begin position="573"/>
        <end position="594"/>
    </location>
</feature>
<sequence>MGMKLFDDDENENIDVSKIEIDDKFARRYVHNKKREDLQRYEELKKKGQIEDSESDSESSESEEDDAEIKKLSKKKSFKEFFNNLIKVKERDPSIYKKDVKLFESDSDTDTNDDDSKGENEMRDGKKKKAVYLKDVRAQQLIEEGPEFEEGESSSAKRKTYTEEQEELKRAFLEAVKDAADVDGDLLRVKEKDLKEEDDGNDVDFEEKLQKYFGAEEELDENNKFLKEFIEKQMWVDRDNKDRSGVADDEVDDLFRDDEEIERQEKYEETYNFRHEESVGDRVMGHSRIVEGSVRKKENARKEQRKSKKERMEIAEMERKAELKHLKNLKKKEMNEKLSKVMQAAGVTDDNDFALDLDDLKKDFDPEEYDKMMKKAFNEDYYNADDLDPEFGSENDDDGVDIKKPDFDKEDELLGLPKGWDAVDNEGFLALRERILEQKAENGNGDDEKGEENEETNRESKRKRKRKMSLVQKVKEEWLEEYYKLDYEGTVGDLKTRFKYAKVQPERYGLKTEEILMLDDQELNQYVSVKKLAPYRDSEWKVHKNRKDQLKEKIKELRRGGLNHQKNSKKNKLKDDSDKSTLVVDSHKDGKEELEGQNVQMENLSRKAKRKRRQAELKLTLSRTLAYQNAQSKAKGKGKH</sequence>
<dbReference type="FunCoup" id="B9RM59">
    <property type="interactions" value="1830"/>
</dbReference>